<evidence type="ECO:0000313" key="2">
    <source>
        <dbReference type="EMBL" id="KAH9643270.1"/>
    </source>
</evidence>
<accession>A0A922MTL8</accession>
<evidence type="ECO:0000256" key="1">
    <source>
        <dbReference type="SAM" id="MobiDB-lite"/>
    </source>
</evidence>
<dbReference type="Proteomes" id="UP000814243">
    <property type="component" value="Unassembled WGS sequence"/>
</dbReference>
<feature type="region of interest" description="Disordered" evidence="1">
    <location>
        <begin position="1"/>
        <end position="63"/>
    </location>
</feature>
<feature type="compositionally biased region" description="Low complexity" evidence="1">
    <location>
        <begin position="14"/>
        <end position="28"/>
    </location>
</feature>
<sequence>MYEDKVSGGRFQCGQHGPAGQAVGVAGARADRGDGAGAGAGQQRQEHAAGRAAPARPAPARAPRRAYCGARAGPLHQYVLLLAGAVAQANVYQCDYGQCDSVTA</sequence>
<reference evidence="2" key="1">
    <citation type="journal article" date="2021" name="G3 (Bethesda)">
        <title>Genome and transcriptome analysis of the beet armyworm Spodoptera exigua reveals targets for pest control. .</title>
        <authorList>
            <person name="Simon S."/>
            <person name="Breeschoten T."/>
            <person name="Jansen H.J."/>
            <person name="Dirks R.P."/>
            <person name="Schranz M.E."/>
            <person name="Ros V.I.D."/>
        </authorList>
    </citation>
    <scope>NUCLEOTIDE SEQUENCE</scope>
    <source>
        <strain evidence="2">TB_SE_WUR_2020</strain>
    </source>
</reference>
<protein>
    <submittedName>
        <fullName evidence="2">Uncharacterized protein</fullName>
    </submittedName>
</protein>
<name>A0A922MTL8_SPOEX</name>
<gene>
    <name evidence="2" type="ORF">HF086_005932</name>
</gene>
<dbReference type="AlphaFoldDB" id="A0A922MTL8"/>
<organism evidence="2 3">
    <name type="scientific">Spodoptera exigua</name>
    <name type="common">Beet armyworm</name>
    <name type="synonym">Noctua fulgens</name>
    <dbReference type="NCBI Taxonomy" id="7107"/>
    <lineage>
        <taxon>Eukaryota</taxon>
        <taxon>Metazoa</taxon>
        <taxon>Ecdysozoa</taxon>
        <taxon>Arthropoda</taxon>
        <taxon>Hexapoda</taxon>
        <taxon>Insecta</taxon>
        <taxon>Pterygota</taxon>
        <taxon>Neoptera</taxon>
        <taxon>Endopterygota</taxon>
        <taxon>Lepidoptera</taxon>
        <taxon>Glossata</taxon>
        <taxon>Ditrysia</taxon>
        <taxon>Noctuoidea</taxon>
        <taxon>Noctuidae</taxon>
        <taxon>Amphipyrinae</taxon>
        <taxon>Spodoptera</taxon>
    </lineage>
</organism>
<dbReference type="EMBL" id="JACEFF010000143">
    <property type="protein sequence ID" value="KAH9643270.1"/>
    <property type="molecule type" value="Genomic_DNA"/>
</dbReference>
<feature type="compositionally biased region" description="Low complexity" evidence="1">
    <location>
        <begin position="50"/>
        <end position="63"/>
    </location>
</feature>
<proteinExistence type="predicted"/>
<evidence type="ECO:0000313" key="3">
    <source>
        <dbReference type="Proteomes" id="UP000814243"/>
    </source>
</evidence>
<comment type="caution">
    <text evidence="2">The sequence shown here is derived from an EMBL/GenBank/DDBJ whole genome shotgun (WGS) entry which is preliminary data.</text>
</comment>